<dbReference type="Gene3D" id="3.40.50.1820">
    <property type="entry name" value="alpha/beta hydrolase"/>
    <property type="match status" value="1"/>
</dbReference>
<name>A0A813DHU9_POLGL</name>
<reference evidence="1" key="1">
    <citation type="submission" date="2021-02" db="EMBL/GenBank/DDBJ databases">
        <authorList>
            <person name="Dougan E. K."/>
            <person name="Rhodes N."/>
            <person name="Thang M."/>
            <person name="Chan C."/>
        </authorList>
    </citation>
    <scope>NUCLEOTIDE SEQUENCE</scope>
</reference>
<dbReference type="Proteomes" id="UP000654075">
    <property type="component" value="Unassembled WGS sequence"/>
</dbReference>
<feature type="non-terminal residue" evidence="1">
    <location>
        <position position="185"/>
    </location>
</feature>
<dbReference type="AlphaFoldDB" id="A0A813DHU9"/>
<dbReference type="EMBL" id="CAJNNV010001681">
    <property type="protein sequence ID" value="CAE8585599.1"/>
    <property type="molecule type" value="Genomic_DNA"/>
</dbReference>
<gene>
    <name evidence="1" type="ORF">PGLA1383_LOCUS4505</name>
</gene>
<keyword evidence="2" id="KW-1185">Reference proteome</keyword>
<organism evidence="1 2">
    <name type="scientific">Polarella glacialis</name>
    <name type="common">Dinoflagellate</name>
    <dbReference type="NCBI Taxonomy" id="89957"/>
    <lineage>
        <taxon>Eukaryota</taxon>
        <taxon>Sar</taxon>
        <taxon>Alveolata</taxon>
        <taxon>Dinophyceae</taxon>
        <taxon>Suessiales</taxon>
        <taxon>Suessiaceae</taxon>
        <taxon>Polarella</taxon>
    </lineage>
</organism>
<dbReference type="InterPro" id="IPR052920">
    <property type="entry name" value="DNA-binding_regulatory"/>
</dbReference>
<evidence type="ECO:0008006" key="3">
    <source>
        <dbReference type="Google" id="ProtNLM"/>
    </source>
</evidence>
<comment type="caution">
    <text evidence="1">The sequence shown here is derived from an EMBL/GenBank/DDBJ whole genome shotgun (WGS) entry which is preliminary data.</text>
</comment>
<dbReference type="InterPro" id="IPR029058">
    <property type="entry name" value="AB_hydrolase_fold"/>
</dbReference>
<dbReference type="OrthoDB" id="435823at2759"/>
<sequence>MAAKVWRLVAPKGLSQEAVLLGECNDTAREVINSCRGATLKSYFVFSKENRRLHLRLFEPPESNRQSVQRCAVVYCPSEVSGGSCAMESASLTRKLLPLGIAVLAIDVSPTATSLCTLDDVAYAVERLKEGLPNREPYPCVALWGRSAGAVAAIGYAAKDTPSLAGIVCDSAFSDLATLLQMPEW</sequence>
<dbReference type="PANTHER" id="PTHR43358">
    <property type="entry name" value="ALPHA/BETA-HYDROLASE"/>
    <property type="match status" value="1"/>
</dbReference>
<accession>A0A813DHU9</accession>
<evidence type="ECO:0000313" key="1">
    <source>
        <dbReference type="EMBL" id="CAE8585599.1"/>
    </source>
</evidence>
<dbReference type="PANTHER" id="PTHR43358:SF4">
    <property type="entry name" value="ALPHA_BETA HYDROLASE FOLD-1 DOMAIN-CONTAINING PROTEIN"/>
    <property type="match status" value="1"/>
</dbReference>
<evidence type="ECO:0000313" key="2">
    <source>
        <dbReference type="Proteomes" id="UP000654075"/>
    </source>
</evidence>
<protein>
    <recommendedName>
        <fullName evidence="3">Serine aminopeptidase S33 domain-containing protein</fullName>
    </recommendedName>
</protein>
<proteinExistence type="predicted"/>
<dbReference type="SUPFAM" id="SSF53474">
    <property type="entry name" value="alpha/beta-Hydrolases"/>
    <property type="match status" value="1"/>
</dbReference>